<dbReference type="PANTHER" id="PTHR33146:SF26">
    <property type="entry name" value="ENDONUCLEASE 4"/>
    <property type="match status" value="1"/>
</dbReference>
<evidence type="ECO:0000256" key="2">
    <source>
        <dbReference type="ARBA" id="ARBA00022723"/>
    </source>
</evidence>
<dbReference type="PANTHER" id="PTHR33146">
    <property type="entry name" value="ENDONUCLEASE 4"/>
    <property type="match status" value="1"/>
</dbReference>
<keyword evidence="1" id="KW-0540">Nuclease</keyword>
<keyword evidence="4" id="KW-0378">Hydrolase</keyword>
<dbReference type="EMBL" id="CP039852">
    <property type="protein sequence ID" value="QCZ92116.1"/>
    <property type="molecule type" value="Genomic_DNA"/>
</dbReference>
<organism evidence="8 9">
    <name type="scientific">Salinimonas iocasae</name>
    <dbReference type="NCBI Taxonomy" id="2572577"/>
    <lineage>
        <taxon>Bacteria</taxon>
        <taxon>Pseudomonadati</taxon>
        <taxon>Pseudomonadota</taxon>
        <taxon>Gammaproteobacteria</taxon>
        <taxon>Alteromonadales</taxon>
        <taxon>Alteromonadaceae</taxon>
        <taxon>Alteromonas/Salinimonas group</taxon>
        <taxon>Salinimonas</taxon>
    </lineage>
</organism>
<gene>
    <name evidence="8" type="ORF">FBQ74_00885</name>
</gene>
<evidence type="ECO:0000256" key="1">
    <source>
        <dbReference type="ARBA" id="ARBA00022722"/>
    </source>
</evidence>
<evidence type="ECO:0000313" key="8">
    <source>
        <dbReference type="EMBL" id="QCZ92116.1"/>
    </source>
</evidence>
<accession>A0A5B7Y9W0</accession>
<dbReference type="OrthoDB" id="267579at2"/>
<dbReference type="GO" id="GO:0006308">
    <property type="term" value="P:DNA catabolic process"/>
    <property type="evidence" value="ECO:0007669"/>
    <property type="project" value="InterPro"/>
</dbReference>
<dbReference type="Gene3D" id="1.10.575.10">
    <property type="entry name" value="P1 Nuclease"/>
    <property type="match status" value="1"/>
</dbReference>
<dbReference type="Proteomes" id="UP000304912">
    <property type="component" value="Chromosome"/>
</dbReference>
<feature type="chain" id="PRO_5022935526" evidence="7">
    <location>
        <begin position="28"/>
        <end position="270"/>
    </location>
</feature>
<dbReference type="Pfam" id="PF02265">
    <property type="entry name" value="S1-P1_nuclease"/>
    <property type="match status" value="1"/>
</dbReference>
<proteinExistence type="predicted"/>
<evidence type="ECO:0000256" key="5">
    <source>
        <dbReference type="ARBA" id="ARBA00023157"/>
    </source>
</evidence>
<feature type="signal peptide" evidence="7">
    <location>
        <begin position="1"/>
        <end position="27"/>
    </location>
</feature>
<dbReference type="RefSeq" id="WP_139754879.1">
    <property type="nucleotide sequence ID" value="NZ_CP039852.1"/>
</dbReference>
<name>A0A5B7Y9W0_9ALTE</name>
<dbReference type="AlphaFoldDB" id="A0A5B7Y9W0"/>
<keyword evidence="5" id="KW-1015">Disulfide bond</keyword>
<sequence length="270" mass="30631">MTVSFRKKAVLALGVASSLLVSLPALGWGQTGHRVTGAIAEHYLSPHAAAAVEALLPNETLAEASTYADEMRSNPKPFWQKVSPPFHYVTVPEQKTYAEVEAPEQGDAFTALERFTETLRSDDASREEKQLALRFIVHIIGDLHQPLHAGNGTDRGGNDVKVRFFWEDSNLHRVWDSQMLDQRQLSFTEWTRWLNAKITPEQLTQWDTTDPLDWIEESTEIRDTVYPEDANDMSYDYLYDHLPTAKLRLQQAGVRMAAYLNEVFAPAKKD</sequence>
<keyword evidence="3" id="KW-0255">Endonuclease</keyword>
<dbReference type="InterPro" id="IPR008947">
    <property type="entry name" value="PLipase_C/P1_nuclease_dom_sf"/>
</dbReference>
<reference evidence="8 9" key="1">
    <citation type="submission" date="2019-04" db="EMBL/GenBank/DDBJ databases">
        <title>Salinimonas iocasae sp. nov., a halophilic bacterium isolated from the outer tube casing of tubeworms in Okinawa Trough.</title>
        <authorList>
            <person name="Zhang H."/>
            <person name="Wang H."/>
            <person name="Li C."/>
        </authorList>
    </citation>
    <scope>NUCLEOTIDE SEQUENCE [LARGE SCALE GENOMIC DNA]</scope>
    <source>
        <strain evidence="8 9">KX18D6</strain>
    </source>
</reference>
<protein>
    <submittedName>
        <fullName evidence="8">S1/P1 nuclease</fullName>
    </submittedName>
</protein>
<dbReference type="CDD" id="cd11010">
    <property type="entry name" value="S1-P1_nuclease"/>
    <property type="match status" value="1"/>
</dbReference>
<dbReference type="SUPFAM" id="SSF48537">
    <property type="entry name" value="Phospholipase C/P1 nuclease"/>
    <property type="match status" value="1"/>
</dbReference>
<evidence type="ECO:0000256" key="7">
    <source>
        <dbReference type="SAM" id="SignalP"/>
    </source>
</evidence>
<dbReference type="KEGG" id="salk:FBQ74_00885"/>
<keyword evidence="9" id="KW-1185">Reference proteome</keyword>
<evidence type="ECO:0000256" key="3">
    <source>
        <dbReference type="ARBA" id="ARBA00022759"/>
    </source>
</evidence>
<dbReference type="GO" id="GO:0046872">
    <property type="term" value="F:metal ion binding"/>
    <property type="evidence" value="ECO:0007669"/>
    <property type="project" value="UniProtKB-KW"/>
</dbReference>
<dbReference type="GO" id="GO:0016788">
    <property type="term" value="F:hydrolase activity, acting on ester bonds"/>
    <property type="evidence" value="ECO:0007669"/>
    <property type="project" value="InterPro"/>
</dbReference>
<keyword evidence="2" id="KW-0479">Metal-binding</keyword>
<dbReference type="InterPro" id="IPR003154">
    <property type="entry name" value="S1/P1nuclease"/>
</dbReference>
<keyword evidence="6" id="KW-0325">Glycoprotein</keyword>
<evidence type="ECO:0000256" key="6">
    <source>
        <dbReference type="ARBA" id="ARBA00023180"/>
    </source>
</evidence>
<dbReference type="GO" id="GO:0004519">
    <property type="term" value="F:endonuclease activity"/>
    <property type="evidence" value="ECO:0007669"/>
    <property type="project" value="UniProtKB-KW"/>
</dbReference>
<keyword evidence="7" id="KW-0732">Signal</keyword>
<dbReference type="GO" id="GO:0003676">
    <property type="term" value="F:nucleic acid binding"/>
    <property type="evidence" value="ECO:0007669"/>
    <property type="project" value="InterPro"/>
</dbReference>
<evidence type="ECO:0000256" key="4">
    <source>
        <dbReference type="ARBA" id="ARBA00022801"/>
    </source>
</evidence>
<evidence type="ECO:0000313" key="9">
    <source>
        <dbReference type="Proteomes" id="UP000304912"/>
    </source>
</evidence>